<keyword evidence="5" id="KW-0378">Hydrolase</keyword>
<name>A0A380Z098_AVIPA</name>
<evidence type="ECO:0000313" key="5">
    <source>
        <dbReference type="EMBL" id="SUV40393.1"/>
    </source>
</evidence>
<dbReference type="PANTHER" id="PTHR43434:SF1">
    <property type="entry name" value="PHOSPHOGLYCOLATE PHOSPHATASE"/>
    <property type="match status" value="1"/>
</dbReference>
<comment type="catalytic activity">
    <reaction evidence="1">
        <text>2-phosphoglycolate + H2O = glycolate + phosphate</text>
        <dbReference type="Rhea" id="RHEA:14369"/>
        <dbReference type="ChEBI" id="CHEBI:15377"/>
        <dbReference type="ChEBI" id="CHEBI:29805"/>
        <dbReference type="ChEBI" id="CHEBI:43474"/>
        <dbReference type="ChEBI" id="CHEBI:58033"/>
        <dbReference type="EC" id="3.1.3.18"/>
    </reaction>
</comment>
<comment type="pathway">
    <text evidence="2">Organic acid metabolism; glycolate biosynthesis; glycolate from 2-phosphoglycolate: step 1/1.</text>
</comment>
<dbReference type="Proteomes" id="UP000254620">
    <property type="component" value="Unassembled WGS sequence"/>
</dbReference>
<dbReference type="SUPFAM" id="SSF56784">
    <property type="entry name" value="HAD-like"/>
    <property type="match status" value="1"/>
</dbReference>
<sequence length="123" mass="13346">MTSQFKLIGFDLDGTLVNSLPDLALSVNSALSEVDLPPAPEELVLTWIGNGAGVLIGRALEWATAQTGKTLSAVEIEQVKTCFNFYYGENLCNLSRLYPNVKETLTALKERGFILAVVTNKPT</sequence>
<dbReference type="GO" id="GO:0008967">
    <property type="term" value="F:phosphoglycolate phosphatase activity"/>
    <property type="evidence" value="ECO:0007669"/>
    <property type="project" value="UniProtKB-EC"/>
</dbReference>
<proteinExistence type="inferred from homology"/>
<dbReference type="PANTHER" id="PTHR43434">
    <property type="entry name" value="PHOSPHOGLYCOLATE PHOSPHATASE"/>
    <property type="match status" value="1"/>
</dbReference>
<dbReference type="InterPro" id="IPR050155">
    <property type="entry name" value="HAD-like_hydrolase_sf"/>
</dbReference>
<dbReference type="InterPro" id="IPR036412">
    <property type="entry name" value="HAD-like_sf"/>
</dbReference>
<evidence type="ECO:0000256" key="4">
    <source>
        <dbReference type="ARBA" id="ARBA00013078"/>
    </source>
</evidence>
<dbReference type="Gene3D" id="1.10.150.240">
    <property type="entry name" value="Putative phosphatase, domain 2"/>
    <property type="match status" value="1"/>
</dbReference>
<gene>
    <name evidence="5" type="primary">gph_1</name>
    <name evidence="5" type="ORF">NCTC10926_02432</name>
</gene>
<organism evidence="5 6">
    <name type="scientific">Avibacterium paragallinarum</name>
    <name type="common">Haemophilus gallinarum</name>
    <dbReference type="NCBI Taxonomy" id="728"/>
    <lineage>
        <taxon>Bacteria</taxon>
        <taxon>Pseudomonadati</taxon>
        <taxon>Pseudomonadota</taxon>
        <taxon>Gammaproteobacteria</taxon>
        <taxon>Pasteurellales</taxon>
        <taxon>Pasteurellaceae</taxon>
        <taxon>Avibacterium</taxon>
    </lineage>
</organism>
<dbReference type="InterPro" id="IPR041492">
    <property type="entry name" value="HAD_2"/>
</dbReference>
<dbReference type="InterPro" id="IPR023214">
    <property type="entry name" value="HAD_sf"/>
</dbReference>
<dbReference type="InterPro" id="IPR023198">
    <property type="entry name" value="PGP-like_dom2"/>
</dbReference>
<dbReference type="EC" id="3.1.3.18" evidence="4"/>
<dbReference type="GO" id="GO:0005829">
    <property type="term" value="C:cytosol"/>
    <property type="evidence" value="ECO:0007669"/>
    <property type="project" value="TreeGrafter"/>
</dbReference>
<evidence type="ECO:0000256" key="2">
    <source>
        <dbReference type="ARBA" id="ARBA00004818"/>
    </source>
</evidence>
<evidence type="ECO:0000313" key="6">
    <source>
        <dbReference type="Proteomes" id="UP000254620"/>
    </source>
</evidence>
<dbReference type="Gene3D" id="3.40.50.1000">
    <property type="entry name" value="HAD superfamily/HAD-like"/>
    <property type="match status" value="1"/>
</dbReference>
<evidence type="ECO:0000256" key="3">
    <source>
        <dbReference type="ARBA" id="ARBA00006171"/>
    </source>
</evidence>
<comment type="similarity">
    <text evidence="3">Belongs to the HAD-like hydrolase superfamily. CbbY/CbbZ/Gph/YieH family.</text>
</comment>
<dbReference type="GO" id="GO:0006281">
    <property type="term" value="P:DNA repair"/>
    <property type="evidence" value="ECO:0007669"/>
    <property type="project" value="TreeGrafter"/>
</dbReference>
<evidence type="ECO:0000256" key="1">
    <source>
        <dbReference type="ARBA" id="ARBA00000830"/>
    </source>
</evidence>
<protein>
    <recommendedName>
        <fullName evidence="4">phosphoglycolate phosphatase</fullName>
        <ecNumber evidence="4">3.1.3.18</ecNumber>
    </recommendedName>
</protein>
<dbReference type="PROSITE" id="PS01228">
    <property type="entry name" value="COF_1"/>
    <property type="match status" value="1"/>
</dbReference>
<reference evidence="5 6" key="1">
    <citation type="submission" date="2018-06" db="EMBL/GenBank/DDBJ databases">
        <authorList>
            <consortium name="Pathogen Informatics"/>
            <person name="Doyle S."/>
        </authorList>
    </citation>
    <scope>NUCLEOTIDE SEQUENCE [LARGE SCALE GENOMIC DNA]</scope>
    <source>
        <strain evidence="5 6">NCTC10926</strain>
    </source>
</reference>
<accession>A0A380Z098</accession>
<dbReference type="Pfam" id="PF13419">
    <property type="entry name" value="HAD_2"/>
    <property type="match status" value="1"/>
</dbReference>
<dbReference type="EMBL" id="UFSW01000002">
    <property type="protein sequence ID" value="SUV40393.1"/>
    <property type="molecule type" value="Genomic_DNA"/>
</dbReference>
<dbReference type="AlphaFoldDB" id="A0A380Z098"/>